<evidence type="ECO:0000313" key="2">
    <source>
        <dbReference type="Proteomes" id="UP000762676"/>
    </source>
</evidence>
<reference evidence="1 2" key="1">
    <citation type="journal article" date="2021" name="Elife">
        <title>Chloroplast acquisition without the gene transfer in kleptoplastic sea slugs, Plakobranchus ocellatus.</title>
        <authorList>
            <person name="Maeda T."/>
            <person name="Takahashi S."/>
            <person name="Yoshida T."/>
            <person name="Shimamura S."/>
            <person name="Takaki Y."/>
            <person name="Nagai Y."/>
            <person name="Toyoda A."/>
            <person name="Suzuki Y."/>
            <person name="Arimoto A."/>
            <person name="Ishii H."/>
            <person name="Satoh N."/>
            <person name="Nishiyama T."/>
            <person name="Hasebe M."/>
            <person name="Maruyama T."/>
            <person name="Minagawa J."/>
            <person name="Obokata J."/>
            <person name="Shigenobu S."/>
        </authorList>
    </citation>
    <scope>NUCLEOTIDE SEQUENCE [LARGE SCALE GENOMIC DNA]</scope>
</reference>
<proteinExistence type="predicted"/>
<protein>
    <recommendedName>
        <fullName evidence="3">C2H2-type domain-containing protein</fullName>
    </recommendedName>
</protein>
<organism evidence="1 2">
    <name type="scientific">Elysia marginata</name>
    <dbReference type="NCBI Taxonomy" id="1093978"/>
    <lineage>
        <taxon>Eukaryota</taxon>
        <taxon>Metazoa</taxon>
        <taxon>Spiralia</taxon>
        <taxon>Lophotrochozoa</taxon>
        <taxon>Mollusca</taxon>
        <taxon>Gastropoda</taxon>
        <taxon>Heterobranchia</taxon>
        <taxon>Euthyneura</taxon>
        <taxon>Panpulmonata</taxon>
        <taxon>Sacoglossa</taxon>
        <taxon>Placobranchoidea</taxon>
        <taxon>Plakobranchidae</taxon>
        <taxon>Elysia</taxon>
    </lineage>
</organism>
<gene>
    <name evidence="1" type="ORF">ElyMa_000957500</name>
</gene>
<dbReference type="AlphaFoldDB" id="A0AAV4HDV3"/>
<accession>A0AAV4HDV3</accession>
<dbReference type="Proteomes" id="UP000762676">
    <property type="component" value="Unassembled WGS sequence"/>
</dbReference>
<evidence type="ECO:0000313" key="1">
    <source>
        <dbReference type="EMBL" id="GFR96011.1"/>
    </source>
</evidence>
<keyword evidence="2" id="KW-1185">Reference proteome</keyword>
<name>A0AAV4HDV3_9GAST</name>
<comment type="caution">
    <text evidence="1">The sequence shown here is derived from an EMBL/GenBank/DDBJ whole genome shotgun (WGS) entry which is preliminary data.</text>
</comment>
<evidence type="ECO:0008006" key="3">
    <source>
        <dbReference type="Google" id="ProtNLM"/>
    </source>
</evidence>
<sequence>MFEFALPPRETKLVPSGHSCSSSPCHQEKQSLYHVATHIQVRPTTKRNKACTMSTLMFKFALPPRELPPRETELAPCQHSCSSSLCQQEKHILYHVDTHVEVRFATKRNIACTM</sequence>
<dbReference type="EMBL" id="BMAT01001951">
    <property type="protein sequence ID" value="GFR96011.1"/>
    <property type="molecule type" value="Genomic_DNA"/>
</dbReference>